<proteinExistence type="predicted"/>
<accession>A0A1G6STB6</accession>
<dbReference type="InterPro" id="IPR010982">
    <property type="entry name" value="Lambda_DNA-bd_dom_sf"/>
</dbReference>
<keyword evidence="6" id="KW-1185">Reference proteome</keyword>
<dbReference type="Pfam" id="PF00356">
    <property type="entry name" value="LacI"/>
    <property type="match status" value="1"/>
</dbReference>
<evidence type="ECO:0000256" key="1">
    <source>
        <dbReference type="ARBA" id="ARBA00023015"/>
    </source>
</evidence>
<evidence type="ECO:0000256" key="3">
    <source>
        <dbReference type="ARBA" id="ARBA00023163"/>
    </source>
</evidence>
<dbReference type="Gene3D" id="3.40.50.2300">
    <property type="match status" value="2"/>
</dbReference>
<evidence type="ECO:0000259" key="4">
    <source>
        <dbReference type="PROSITE" id="PS50932"/>
    </source>
</evidence>
<dbReference type="InterPro" id="IPR028082">
    <property type="entry name" value="Peripla_BP_I"/>
</dbReference>
<dbReference type="EMBL" id="FNAI01000001">
    <property type="protein sequence ID" value="SDD20028.1"/>
    <property type="molecule type" value="Genomic_DNA"/>
</dbReference>
<dbReference type="AlphaFoldDB" id="A0A1G6STB6"/>
<evidence type="ECO:0000256" key="2">
    <source>
        <dbReference type="ARBA" id="ARBA00023125"/>
    </source>
</evidence>
<dbReference type="Proteomes" id="UP000199072">
    <property type="component" value="Unassembled WGS sequence"/>
</dbReference>
<dbReference type="SUPFAM" id="SSF53822">
    <property type="entry name" value="Periplasmic binding protein-like I"/>
    <property type="match status" value="1"/>
</dbReference>
<keyword evidence="3" id="KW-0804">Transcription</keyword>
<dbReference type="Pfam" id="PF13377">
    <property type="entry name" value="Peripla_BP_3"/>
    <property type="match status" value="1"/>
</dbReference>
<dbReference type="PANTHER" id="PTHR30146">
    <property type="entry name" value="LACI-RELATED TRANSCRIPTIONAL REPRESSOR"/>
    <property type="match status" value="1"/>
</dbReference>
<dbReference type="PANTHER" id="PTHR30146:SF109">
    <property type="entry name" value="HTH-TYPE TRANSCRIPTIONAL REGULATOR GALS"/>
    <property type="match status" value="1"/>
</dbReference>
<organism evidence="5 6">
    <name type="scientific">Mucilaginibacter pineti</name>
    <dbReference type="NCBI Taxonomy" id="1391627"/>
    <lineage>
        <taxon>Bacteria</taxon>
        <taxon>Pseudomonadati</taxon>
        <taxon>Bacteroidota</taxon>
        <taxon>Sphingobacteriia</taxon>
        <taxon>Sphingobacteriales</taxon>
        <taxon>Sphingobacteriaceae</taxon>
        <taxon>Mucilaginibacter</taxon>
    </lineage>
</organism>
<dbReference type="RefSeq" id="WP_091142242.1">
    <property type="nucleotide sequence ID" value="NZ_FNAI01000001.1"/>
</dbReference>
<dbReference type="SMART" id="SM00354">
    <property type="entry name" value="HTH_LACI"/>
    <property type="match status" value="1"/>
</dbReference>
<dbReference type="GO" id="GO:0003700">
    <property type="term" value="F:DNA-binding transcription factor activity"/>
    <property type="evidence" value="ECO:0007669"/>
    <property type="project" value="TreeGrafter"/>
</dbReference>
<feature type="domain" description="HTH lacI-type" evidence="4">
    <location>
        <begin position="6"/>
        <end position="63"/>
    </location>
</feature>
<dbReference type="InterPro" id="IPR000843">
    <property type="entry name" value="HTH_LacI"/>
</dbReference>
<keyword evidence="1" id="KW-0805">Transcription regulation</keyword>
<dbReference type="CDD" id="cd01392">
    <property type="entry name" value="HTH_LacI"/>
    <property type="match status" value="1"/>
</dbReference>
<name>A0A1G6STB6_9SPHI</name>
<dbReference type="PROSITE" id="PS50932">
    <property type="entry name" value="HTH_LACI_2"/>
    <property type="match status" value="1"/>
</dbReference>
<gene>
    <name evidence="5" type="ORF">SAMN05216464_10140</name>
</gene>
<dbReference type="OrthoDB" id="9803256at2"/>
<reference evidence="5 6" key="1">
    <citation type="submission" date="2016-10" db="EMBL/GenBank/DDBJ databases">
        <authorList>
            <person name="de Groot N.N."/>
        </authorList>
    </citation>
    <scope>NUCLEOTIDE SEQUENCE [LARGE SCALE GENOMIC DNA]</scope>
    <source>
        <strain evidence="5 6">47C3B</strain>
    </source>
</reference>
<evidence type="ECO:0000313" key="6">
    <source>
        <dbReference type="Proteomes" id="UP000199072"/>
    </source>
</evidence>
<dbReference type="SUPFAM" id="SSF47413">
    <property type="entry name" value="lambda repressor-like DNA-binding domains"/>
    <property type="match status" value="1"/>
</dbReference>
<sequence length="345" mass="38988">MKKKRVSIKDIAAQLNISITTVSFILNGKSKEVGISTALTEKVLKHVEETGYKPNLLAKSLRTGKTKIICLLIENIADPFFATVAGYVEELFNQRGYKIIFGSTKNQAAKTRELIDLFRDRHVDGFIIAPSEKLEADITNLLNESIPLVLFDRYYKEIETDRVTTDNYEGAYNAVKLLIDQDYRNIALITIDSEQTQMHDRLLGYEKAISEYGLKPYTVKMNYQKVEQTAVEEITQLLTQNPDIDALFFGTNYLTLKGLQAIEELNLSVPGDIGVISFDDHDVFKLLKPNITAVAQPIAKMSEEMVNLLLEQIDVTKAERTKRQVVVPSTMHVRDSSIKKINHNA</sequence>
<dbReference type="STRING" id="1391627.SAMN05216464_10140"/>
<protein>
    <submittedName>
        <fullName evidence="5">Transcriptional regulator, LacI family</fullName>
    </submittedName>
</protein>
<evidence type="ECO:0000313" key="5">
    <source>
        <dbReference type="EMBL" id="SDD20028.1"/>
    </source>
</evidence>
<dbReference type="GO" id="GO:0000976">
    <property type="term" value="F:transcription cis-regulatory region binding"/>
    <property type="evidence" value="ECO:0007669"/>
    <property type="project" value="TreeGrafter"/>
</dbReference>
<dbReference type="InterPro" id="IPR046335">
    <property type="entry name" value="LacI/GalR-like_sensor"/>
</dbReference>
<keyword evidence="2" id="KW-0238">DNA-binding</keyword>
<dbReference type="Gene3D" id="1.10.260.40">
    <property type="entry name" value="lambda repressor-like DNA-binding domains"/>
    <property type="match status" value="1"/>
</dbReference>